<name>A0A5C6FKL7_9PLAN</name>
<dbReference type="Gene3D" id="3.10.450.50">
    <property type="match status" value="1"/>
</dbReference>
<dbReference type="RefSeq" id="WP_146415316.1">
    <property type="nucleotide sequence ID" value="NZ_SJPZ01000002.1"/>
</dbReference>
<gene>
    <name evidence="2" type="ORF">V7x_42720</name>
</gene>
<dbReference type="EMBL" id="SJPZ01000002">
    <property type="protein sequence ID" value="TWU62537.1"/>
    <property type="molecule type" value="Genomic_DNA"/>
</dbReference>
<reference evidence="2 3" key="1">
    <citation type="submission" date="2019-02" db="EMBL/GenBank/DDBJ databases">
        <title>Deep-cultivation of Planctomycetes and their phenomic and genomic characterization uncovers novel biology.</title>
        <authorList>
            <person name="Wiegand S."/>
            <person name="Jogler M."/>
            <person name="Boedeker C."/>
            <person name="Pinto D."/>
            <person name="Vollmers J."/>
            <person name="Rivas-Marin E."/>
            <person name="Kohn T."/>
            <person name="Peeters S.H."/>
            <person name="Heuer A."/>
            <person name="Rast P."/>
            <person name="Oberbeckmann S."/>
            <person name="Bunk B."/>
            <person name="Jeske O."/>
            <person name="Meyerdierks A."/>
            <person name="Storesund J.E."/>
            <person name="Kallscheuer N."/>
            <person name="Luecker S."/>
            <person name="Lage O.M."/>
            <person name="Pohl T."/>
            <person name="Merkel B.J."/>
            <person name="Hornburger P."/>
            <person name="Mueller R.-W."/>
            <person name="Bruemmer F."/>
            <person name="Labrenz M."/>
            <person name="Spormann A.M."/>
            <person name="Op Den Camp H."/>
            <person name="Overmann J."/>
            <person name="Amann R."/>
            <person name="Jetten M.S.M."/>
            <person name="Mascher T."/>
            <person name="Medema M.H."/>
            <person name="Devos D.P."/>
            <person name="Kaster A.-K."/>
            <person name="Ovreas L."/>
            <person name="Rohde M."/>
            <person name="Galperin M.Y."/>
            <person name="Jogler C."/>
        </authorList>
    </citation>
    <scope>NUCLEOTIDE SEQUENCE [LARGE SCALE GENOMIC DNA]</scope>
    <source>
        <strain evidence="2 3">V7</strain>
    </source>
</reference>
<dbReference type="InterPro" id="IPR027843">
    <property type="entry name" value="DUF4440"/>
</dbReference>
<sequence>MTTTSRTDNEIMDLERESYRRFQAGDLELLTDLFADDVLLFNPGTELLRGKQHELAALQEASKVEGLEMSWEATEARISKSEDMAWAHGSIKVKTPDGHVQMEKYVTVWMKVDGQWKLVAQIRNSNA</sequence>
<proteinExistence type="predicted"/>
<organism evidence="2 3">
    <name type="scientific">Crateriforma conspicua</name>
    <dbReference type="NCBI Taxonomy" id="2527996"/>
    <lineage>
        <taxon>Bacteria</taxon>
        <taxon>Pseudomonadati</taxon>
        <taxon>Planctomycetota</taxon>
        <taxon>Planctomycetia</taxon>
        <taxon>Planctomycetales</taxon>
        <taxon>Planctomycetaceae</taxon>
        <taxon>Crateriforma</taxon>
    </lineage>
</organism>
<evidence type="ECO:0000259" key="1">
    <source>
        <dbReference type="Pfam" id="PF14534"/>
    </source>
</evidence>
<accession>A0A5C6FKL7</accession>
<comment type="caution">
    <text evidence="2">The sequence shown here is derived from an EMBL/GenBank/DDBJ whole genome shotgun (WGS) entry which is preliminary data.</text>
</comment>
<dbReference type="SUPFAM" id="SSF54427">
    <property type="entry name" value="NTF2-like"/>
    <property type="match status" value="1"/>
</dbReference>
<dbReference type="Pfam" id="PF14534">
    <property type="entry name" value="DUF4440"/>
    <property type="match status" value="1"/>
</dbReference>
<dbReference type="InterPro" id="IPR032710">
    <property type="entry name" value="NTF2-like_dom_sf"/>
</dbReference>
<protein>
    <submittedName>
        <fullName evidence="2">SnoaL-like domain protein</fullName>
    </submittedName>
</protein>
<dbReference type="AlphaFoldDB" id="A0A5C6FKL7"/>
<evidence type="ECO:0000313" key="2">
    <source>
        <dbReference type="EMBL" id="TWU62537.1"/>
    </source>
</evidence>
<dbReference type="OrthoDB" id="9814425at2"/>
<dbReference type="Proteomes" id="UP000316476">
    <property type="component" value="Unassembled WGS sequence"/>
</dbReference>
<feature type="domain" description="DUF4440" evidence="1">
    <location>
        <begin position="11"/>
        <end position="118"/>
    </location>
</feature>
<evidence type="ECO:0000313" key="3">
    <source>
        <dbReference type="Proteomes" id="UP000316476"/>
    </source>
</evidence>